<proteinExistence type="predicted"/>
<dbReference type="InterPro" id="IPR019644">
    <property type="entry name" value="DUF2508"/>
</dbReference>
<evidence type="ECO:0000313" key="1">
    <source>
        <dbReference type="EMBL" id="TWI52858.1"/>
    </source>
</evidence>
<dbReference type="EMBL" id="VLKZ01000017">
    <property type="protein sequence ID" value="TWI52858.1"/>
    <property type="molecule type" value="Genomic_DNA"/>
</dbReference>
<gene>
    <name evidence="1" type="ORF">IQ10_03611</name>
</gene>
<evidence type="ECO:0000313" key="2">
    <source>
        <dbReference type="Proteomes" id="UP000315711"/>
    </source>
</evidence>
<dbReference type="OrthoDB" id="2166610at2"/>
<comment type="caution">
    <text evidence="1">The sequence shown here is derived from an EMBL/GenBank/DDBJ whole genome shotgun (WGS) entry which is preliminary data.</text>
</comment>
<dbReference type="RefSeq" id="WP_144451775.1">
    <property type="nucleotide sequence ID" value="NZ_VLKZ01000017.1"/>
</dbReference>
<dbReference type="Pfam" id="PF10704">
    <property type="entry name" value="DUF2508"/>
    <property type="match status" value="1"/>
</dbReference>
<accession>A0A562Q817</accession>
<sequence>MLFRKRQKLRKLENSQLLMQIEGHKHRLDSQKNLIAHSVDPSDDVLQRTNITEALYSFLLREARQRKATKNEL</sequence>
<name>A0A562Q817_9BACI</name>
<dbReference type="AlphaFoldDB" id="A0A562Q817"/>
<reference evidence="1 2" key="1">
    <citation type="journal article" date="2015" name="Stand. Genomic Sci.">
        <title>Genomic Encyclopedia of Bacterial and Archaeal Type Strains, Phase III: the genomes of soil and plant-associated and newly described type strains.</title>
        <authorList>
            <person name="Whitman W.B."/>
            <person name="Woyke T."/>
            <person name="Klenk H.P."/>
            <person name="Zhou Y."/>
            <person name="Lilburn T.G."/>
            <person name="Beck B.J."/>
            <person name="De Vos P."/>
            <person name="Vandamme P."/>
            <person name="Eisen J.A."/>
            <person name="Garrity G."/>
            <person name="Hugenholtz P."/>
            <person name="Kyrpides N.C."/>
        </authorList>
    </citation>
    <scope>NUCLEOTIDE SEQUENCE [LARGE SCALE GENOMIC DNA]</scope>
    <source>
        <strain evidence="1 2">CGMCC 1.10116</strain>
    </source>
</reference>
<organism evidence="1 2">
    <name type="scientific">Halalkalibacter nanhaiisediminis</name>
    <dbReference type="NCBI Taxonomy" id="688079"/>
    <lineage>
        <taxon>Bacteria</taxon>
        <taxon>Bacillati</taxon>
        <taxon>Bacillota</taxon>
        <taxon>Bacilli</taxon>
        <taxon>Bacillales</taxon>
        <taxon>Bacillaceae</taxon>
        <taxon>Halalkalibacter</taxon>
    </lineage>
</organism>
<keyword evidence="2" id="KW-1185">Reference proteome</keyword>
<protein>
    <submittedName>
        <fullName evidence="1">Uncharacterized protein DUF2508</fullName>
    </submittedName>
</protein>
<dbReference type="Proteomes" id="UP000315711">
    <property type="component" value="Unassembled WGS sequence"/>
</dbReference>